<gene>
    <name evidence="1" type="ORF">VN97_g5050</name>
</gene>
<sequence length="237" mass="27622">MAADIETYNQAAVEASNLKTHQEQKVFLERHKDVARKNGAKLKLKFPKKPVGFPKPSMGPFTHLGENQLEVYNRCWEVLRYLGTGLHRQNWANRFQSIIVINKGQLVNDTHFPYDYPVGPNLRATKYATRHVTLSLVIYTIHFIMRLRDLPIFFKFTSDSLQIHFRFNSGSLQVQFRSNSDSLQIQFRFTSDSIQAQFRFNSDSIQVHFRFTSGSIQVHFRFNSDSLQIGIVGYEWI</sequence>
<dbReference type="Proteomes" id="UP001227192">
    <property type="component" value="Unassembled WGS sequence"/>
</dbReference>
<name>A0AAI9TJ23_PENTH</name>
<accession>A0AAI9TJ23</accession>
<reference evidence="1" key="1">
    <citation type="submission" date="2015-06" db="EMBL/GenBank/DDBJ databases">
        <authorList>
            <person name="Nguyen H."/>
        </authorList>
    </citation>
    <scope>NUCLEOTIDE SEQUENCE</scope>
    <source>
        <strain evidence="1">DAOM 180753</strain>
    </source>
</reference>
<proteinExistence type="predicted"/>
<protein>
    <submittedName>
        <fullName evidence="1">Uncharacterized protein</fullName>
    </submittedName>
</protein>
<evidence type="ECO:0000313" key="2">
    <source>
        <dbReference type="Proteomes" id="UP001227192"/>
    </source>
</evidence>
<reference evidence="1" key="2">
    <citation type="journal article" date="2016" name="Fungal Biol.">
        <title>Ochratoxin A production by Penicillium thymicola.</title>
        <authorList>
            <person name="Nguyen H.D.T."/>
            <person name="McMullin D.R."/>
            <person name="Ponomareva E."/>
            <person name="Riley R."/>
            <person name="Pomraning K.R."/>
            <person name="Baker S.E."/>
            <person name="Seifert K.A."/>
        </authorList>
    </citation>
    <scope>NUCLEOTIDE SEQUENCE</scope>
    <source>
        <strain evidence="1">DAOM 180753</strain>
    </source>
</reference>
<dbReference type="AlphaFoldDB" id="A0AAI9TJ23"/>
<organism evidence="1 2">
    <name type="scientific">Penicillium thymicola</name>
    <dbReference type="NCBI Taxonomy" id="293382"/>
    <lineage>
        <taxon>Eukaryota</taxon>
        <taxon>Fungi</taxon>
        <taxon>Dikarya</taxon>
        <taxon>Ascomycota</taxon>
        <taxon>Pezizomycotina</taxon>
        <taxon>Eurotiomycetes</taxon>
        <taxon>Eurotiomycetidae</taxon>
        <taxon>Eurotiales</taxon>
        <taxon>Aspergillaceae</taxon>
        <taxon>Penicillium</taxon>
    </lineage>
</organism>
<keyword evidence="2" id="KW-1185">Reference proteome</keyword>
<evidence type="ECO:0000313" key="1">
    <source>
        <dbReference type="EMBL" id="KAJ9488245.1"/>
    </source>
</evidence>
<dbReference type="EMBL" id="LACB01000124">
    <property type="protein sequence ID" value="KAJ9488245.1"/>
    <property type="molecule type" value="Genomic_DNA"/>
</dbReference>
<comment type="caution">
    <text evidence="1">The sequence shown here is derived from an EMBL/GenBank/DDBJ whole genome shotgun (WGS) entry which is preliminary data.</text>
</comment>